<dbReference type="Pfam" id="PF02880">
    <property type="entry name" value="PGM_PMM_III"/>
    <property type="match status" value="1"/>
</dbReference>
<dbReference type="RefSeq" id="WP_258877520.1">
    <property type="nucleotide sequence ID" value="NZ_CP048914.1"/>
</dbReference>
<dbReference type="GO" id="GO:0000287">
    <property type="term" value="F:magnesium ion binding"/>
    <property type="evidence" value="ECO:0007669"/>
    <property type="project" value="InterPro"/>
</dbReference>
<organism evidence="12 13">
    <name type="scientific">Candidatus Xianfuyuplasma coldseepsis</name>
    <dbReference type="NCBI Taxonomy" id="2782163"/>
    <lineage>
        <taxon>Bacteria</taxon>
        <taxon>Bacillati</taxon>
        <taxon>Mycoplasmatota</taxon>
        <taxon>Mollicutes</taxon>
        <taxon>Candidatus Izemoplasmatales</taxon>
        <taxon>Candidatus Izemoplasmataceae</taxon>
        <taxon>Candidatus Xianfuyuplasma</taxon>
    </lineage>
</organism>
<dbReference type="InterPro" id="IPR005846">
    <property type="entry name" value="A-D-PHexomutase_a/b/a-III"/>
</dbReference>
<dbReference type="PROSITE" id="PS00710">
    <property type="entry name" value="PGM_PMM"/>
    <property type="match status" value="1"/>
</dbReference>
<dbReference type="Pfam" id="PF00408">
    <property type="entry name" value="PGM_PMM_IV"/>
    <property type="match status" value="1"/>
</dbReference>
<dbReference type="InterPro" id="IPR036900">
    <property type="entry name" value="A-D-PHexomutase_C_sf"/>
</dbReference>
<dbReference type="GO" id="GO:0005975">
    <property type="term" value="P:carbohydrate metabolic process"/>
    <property type="evidence" value="ECO:0007669"/>
    <property type="project" value="InterPro"/>
</dbReference>
<evidence type="ECO:0000313" key="12">
    <source>
        <dbReference type="EMBL" id="QMS85715.1"/>
    </source>
</evidence>
<protein>
    <submittedName>
        <fullName evidence="12">Phosphoglucosamine mutase</fullName>
    </submittedName>
</protein>
<dbReference type="GO" id="GO:0008966">
    <property type="term" value="F:phosphoglucosamine mutase activity"/>
    <property type="evidence" value="ECO:0007669"/>
    <property type="project" value="UniProtKB-ARBA"/>
</dbReference>
<dbReference type="EMBL" id="CP048914">
    <property type="protein sequence ID" value="QMS85715.1"/>
    <property type="molecule type" value="Genomic_DNA"/>
</dbReference>
<accession>A0A7L7KSY4</accession>
<evidence type="ECO:0000256" key="3">
    <source>
        <dbReference type="ARBA" id="ARBA00022553"/>
    </source>
</evidence>
<evidence type="ECO:0000256" key="4">
    <source>
        <dbReference type="ARBA" id="ARBA00022723"/>
    </source>
</evidence>
<dbReference type="SUPFAM" id="SSF55957">
    <property type="entry name" value="Phosphoglucomutase, C-terminal domain"/>
    <property type="match status" value="1"/>
</dbReference>
<evidence type="ECO:0000256" key="2">
    <source>
        <dbReference type="ARBA" id="ARBA00010231"/>
    </source>
</evidence>
<dbReference type="InterPro" id="IPR005841">
    <property type="entry name" value="Alpha-D-phosphohexomutase_SF"/>
</dbReference>
<keyword evidence="6" id="KW-0413">Isomerase</keyword>
<evidence type="ECO:0000256" key="7">
    <source>
        <dbReference type="RuleBase" id="RU004326"/>
    </source>
</evidence>
<keyword evidence="5 7" id="KW-0460">Magnesium</keyword>
<dbReference type="FunFam" id="3.30.310.50:FF:000001">
    <property type="entry name" value="Phosphoglucosamine mutase"/>
    <property type="match status" value="1"/>
</dbReference>
<gene>
    <name evidence="12" type="ORF">G4Z02_08145</name>
</gene>
<feature type="domain" description="Alpha-D-phosphohexomutase alpha/beta/alpha" evidence="11">
    <location>
        <begin position="246"/>
        <end position="354"/>
    </location>
</feature>
<keyword evidence="4 7" id="KW-0479">Metal-binding</keyword>
<dbReference type="InterPro" id="IPR016066">
    <property type="entry name" value="A-D-PHexomutase_CS"/>
</dbReference>
<evidence type="ECO:0000259" key="8">
    <source>
        <dbReference type="Pfam" id="PF00408"/>
    </source>
</evidence>
<dbReference type="InterPro" id="IPR016055">
    <property type="entry name" value="A-D-PHexomutase_a/b/a-I/II/III"/>
</dbReference>
<dbReference type="FunFam" id="3.40.120.10:FF:000002">
    <property type="entry name" value="Phosphoglucosamine mutase"/>
    <property type="match status" value="1"/>
</dbReference>
<dbReference type="InterPro" id="IPR005843">
    <property type="entry name" value="A-D-PHexomutase_C"/>
</dbReference>
<dbReference type="Pfam" id="PF02878">
    <property type="entry name" value="PGM_PMM_I"/>
    <property type="match status" value="1"/>
</dbReference>
<proteinExistence type="inferred from homology"/>
<evidence type="ECO:0000313" key="13">
    <source>
        <dbReference type="Proteomes" id="UP000514720"/>
    </source>
</evidence>
<evidence type="ECO:0000256" key="6">
    <source>
        <dbReference type="ARBA" id="ARBA00023235"/>
    </source>
</evidence>
<feature type="domain" description="Alpha-D-phosphohexomutase C-terminal" evidence="8">
    <location>
        <begin position="362"/>
        <end position="427"/>
    </location>
</feature>
<dbReference type="Gene3D" id="3.40.120.10">
    <property type="entry name" value="Alpha-D-Glucose-1,6-Bisphosphate, subunit A, domain 3"/>
    <property type="match status" value="3"/>
</dbReference>
<evidence type="ECO:0000256" key="1">
    <source>
        <dbReference type="ARBA" id="ARBA00001946"/>
    </source>
</evidence>
<dbReference type="Gene3D" id="3.30.310.50">
    <property type="entry name" value="Alpha-D-phosphohexomutase, C-terminal domain"/>
    <property type="match status" value="1"/>
</dbReference>
<comment type="similarity">
    <text evidence="2 7">Belongs to the phosphohexose mutase family.</text>
</comment>
<keyword evidence="3" id="KW-0597">Phosphoprotein</keyword>
<dbReference type="KEGG" id="xcl:G4Z02_08145"/>
<evidence type="ECO:0000259" key="11">
    <source>
        <dbReference type="Pfam" id="PF02880"/>
    </source>
</evidence>
<comment type="cofactor">
    <cofactor evidence="1">
        <name>Mg(2+)</name>
        <dbReference type="ChEBI" id="CHEBI:18420"/>
    </cofactor>
</comment>
<dbReference type="PANTHER" id="PTHR43771:SF1">
    <property type="entry name" value="PHOSPHOMANNOMUTASE"/>
    <property type="match status" value="1"/>
</dbReference>
<dbReference type="AlphaFoldDB" id="A0A7L7KSY4"/>
<dbReference type="PRINTS" id="PR00509">
    <property type="entry name" value="PGMPMM"/>
</dbReference>
<evidence type="ECO:0000256" key="5">
    <source>
        <dbReference type="ARBA" id="ARBA00022842"/>
    </source>
</evidence>
<feature type="domain" description="Alpha-D-phosphohexomutase alpha/beta/alpha" evidence="9">
    <location>
        <begin position="3"/>
        <end position="129"/>
    </location>
</feature>
<keyword evidence="13" id="KW-1185">Reference proteome</keyword>
<dbReference type="SUPFAM" id="SSF53738">
    <property type="entry name" value="Phosphoglucomutase, first 3 domains"/>
    <property type="match status" value="3"/>
</dbReference>
<sequence>MAKYFGTDGIRGRYNIEINNTMAFQLGQSLKSVLGTTKLVIGMDTRESSSELMYSVVSGAQTVGVDVMVAGVVATPLISLYSYQKQVTGVMITASHNPYKDNGIKVFDNGKKLTQEQELAIEAYMDNVSEFEVTTFGETFSGEDVLDTYLDLIESVGFYETDFRIGVDSANGANYLIARGIFQELTKSFYQMGDEPNGTNINDGVGSTHLEALQAFVKKWELDIGFAFDGDGDRVLIVDFDQTIIDGDQIIYLLAVYLNNLGLLKKQTVVLTKMSNLGIIKAFERQGINVVLTDVGDKYVLQAIEDGGYSIGGENSGHIILRDYLHTGDGLLVALFVLKVLQDSEQSLQELLADITMWPQQLVNIRTYNKDILDDHRIQQVVQDVTEELGSDGKVLVRASGTEPLVRVTISCETTEQVDIYMKQIVDVITMVKEEV</sequence>
<reference evidence="12 13" key="1">
    <citation type="submission" date="2020-02" db="EMBL/GenBank/DDBJ databases">
        <authorList>
            <person name="Zheng R.K."/>
            <person name="Sun C.M."/>
        </authorList>
    </citation>
    <scope>NUCLEOTIDE SEQUENCE [LARGE SCALE GENOMIC DNA]</scope>
    <source>
        <strain evidence="13">zrk13</strain>
    </source>
</reference>
<evidence type="ECO:0000259" key="10">
    <source>
        <dbReference type="Pfam" id="PF02879"/>
    </source>
</evidence>
<feature type="domain" description="Alpha-D-phosphohexomutase alpha/beta/alpha" evidence="10">
    <location>
        <begin position="159"/>
        <end position="239"/>
    </location>
</feature>
<name>A0A7L7KSY4_9MOLU</name>
<evidence type="ECO:0000259" key="9">
    <source>
        <dbReference type="Pfam" id="PF02878"/>
    </source>
</evidence>
<dbReference type="Proteomes" id="UP000514720">
    <property type="component" value="Chromosome"/>
</dbReference>
<dbReference type="InterPro" id="IPR005845">
    <property type="entry name" value="A-D-PHexomutase_a/b/a-II"/>
</dbReference>
<dbReference type="PANTHER" id="PTHR43771">
    <property type="entry name" value="PHOSPHOMANNOMUTASE"/>
    <property type="match status" value="1"/>
</dbReference>
<dbReference type="Pfam" id="PF02879">
    <property type="entry name" value="PGM_PMM_II"/>
    <property type="match status" value="1"/>
</dbReference>
<dbReference type="InterPro" id="IPR005844">
    <property type="entry name" value="A-D-PHexomutase_a/b/a-I"/>
</dbReference>